<comment type="caution">
    <text evidence="1">The sequence shown here is derived from an EMBL/GenBank/DDBJ whole genome shotgun (WGS) entry which is preliminary data.</text>
</comment>
<accession>A0ACC0YNU0</accession>
<protein>
    <submittedName>
        <fullName evidence="1">Uncharacterized protein</fullName>
    </submittedName>
</protein>
<keyword evidence="2" id="KW-1185">Reference proteome</keyword>
<sequence length="159" mass="18287">MRNHWDAMKKDWTLFQAIDAKGNEVNKEYKKFKNKDLSLIWYRYDALFSDITATGDRAWAPSQIDDLNIENEFAGESLGMSENRDEEIDIDFERDDDNDVVGRNIEEFEHVPIKFPSSSLNKRKIGGTNNNMKKGKSSVASSLKENIDSLIAMLSDKRC</sequence>
<organism evidence="1 2">
    <name type="scientific">Pistacia integerrima</name>
    <dbReference type="NCBI Taxonomy" id="434235"/>
    <lineage>
        <taxon>Eukaryota</taxon>
        <taxon>Viridiplantae</taxon>
        <taxon>Streptophyta</taxon>
        <taxon>Embryophyta</taxon>
        <taxon>Tracheophyta</taxon>
        <taxon>Spermatophyta</taxon>
        <taxon>Magnoliopsida</taxon>
        <taxon>eudicotyledons</taxon>
        <taxon>Gunneridae</taxon>
        <taxon>Pentapetalae</taxon>
        <taxon>rosids</taxon>
        <taxon>malvids</taxon>
        <taxon>Sapindales</taxon>
        <taxon>Anacardiaceae</taxon>
        <taxon>Pistacia</taxon>
    </lineage>
</organism>
<dbReference type="EMBL" id="CM047740">
    <property type="protein sequence ID" value="KAJ0040062.1"/>
    <property type="molecule type" value="Genomic_DNA"/>
</dbReference>
<proteinExistence type="predicted"/>
<evidence type="ECO:0000313" key="1">
    <source>
        <dbReference type="EMBL" id="KAJ0040062.1"/>
    </source>
</evidence>
<dbReference type="Proteomes" id="UP001163603">
    <property type="component" value="Chromosome 5"/>
</dbReference>
<reference evidence="2" key="1">
    <citation type="journal article" date="2023" name="G3 (Bethesda)">
        <title>Genome assembly and association tests identify interacting loci associated with vigor, precocity, and sex in interspecific pistachio rootstocks.</title>
        <authorList>
            <person name="Palmer W."/>
            <person name="Jacygrad E."/>
            <person name="Sagayaradj S."/>
            <person name="Cavanaugh K."/>
            <person name="Han R."/>
            <person name="Bertier L."/>
            <person name="Beede B."/>
            <person name="Kafkas S."/>
            <person name="Golino D."/>
            <person name="Preece J."/>
            <person name="Michelmore R."/>
        </authorList>
    </citation>
    <scope>NUCLEOTIDE SEQUENCE [LARGE SCALE GENOMIC DNA]</scope>
</reference>
<evidence type="ECO:0000313" key="2">
    <source>
        <dbReference type="Proteomes" id="UP001163603"/>
    </source>
</evidence>
<name>A0ACC0YNU0_9ROSI</name>
<gene>
    <name evidence="1" type="ORF">Pint_27059</name>
</gene>